<evidence type="ECO:0000313" key="2">
    <source>
        <dbReference type="Proteomes" id="UP001144612"/>
    </source>
</evidence>
<accession>A0ABT4D8P0</accession>
<dbReference type="EMBL" id="JAPQFJ010000006">
    <property type="protein sequence ID" value="MCY6958523.1"/>
    <property type="molecule type" value="Genomic_DNA"/>
</dbReference>
<protein>
    <submittedName>
        <fullName evidence="1">GntR family transcriptional regulator</fullName>
    </submittedName>
</protein>
<reference evidence="1" key="1">
    <citation type="submission" date="2022-12" db="EMBL/GenBank/DDBJ databases">
        <title>Clostridium sp. nov., isolated from industrial wastewater.</title>
        <authorList>
            <person name="Jiayan W."/>
        </authorList>
    </citation>
    <scope>NUCLEOTIDE SEQUENCE</scope>
    <source>
        <strain evidence="1">ZC22-4</strain>
    </source>
</reference>
<sequence length="43" mass="5118">MDYVLPSERELAKILHVNRSTVVKSYEELKIVNLNFKVYDHII</sequence>
<gene>
    <name evidence="1" type="ORF">OW729_07900</name>
</gene>
<dbReference type="RefSeq" id="WP_268060985.1">
    <property type="nucleotide sequence ID" value="NZ_JAPQFJ010000006.1"/>
</dbReference>
<dbReference type="SUPFAM" id="SSF46785">
    <property type="entry name" value="Winged helix' DNA-binding domain"/>
    <property type="match status" value="1"/>
</dbReference>
<keyword evidence="2" id="KW-1185">Reference proteome</keyword>
<name>A0ABT4D8P0_9CLOT</name>
<organism evidence="1 2">
    <name type="scientific">Clostridium brassicae</name>
    <dbReference type="NCBI Taxonomy" id="2999072"/>
    <lineage>
        <taxon>Bacteria</taxon>
        <taxon>Bacillati</taxon>
        <taxon>Bacillota</taxon>
        <taxon>Clostridia</taxon>
        <taxon>Eubacteriales</taxon>
        <taxon>Clostridiaceae</taxon>
        <taxon>Clostridium</taxon>
    </lineage>
</organism>
<proteinExistence type="predicted"/>
<comment type="caution">
    <text evidence="1">The sequence shown here is derived from an EMBL/GenBank/DDBJ whole genome shotgun (WGS) entry which is preliminary data.</text>
</comment>
<evidence type="ECO:0000313" key="1">
    <source>
        <dbReference type="EMBL" id="MCY6958523.1"/>
    </source>
</evidence>
<dbReference type="InterPro" id="IPR036390">
    <property type="entry name" value="WH_DNA-bd_sf"/>
</dbReference>
<dbReference type="Gene3D" id="1.10.10.10">
    <property type="entry name" value="Winged helix-like DNA-binding domain superfamily/Winged helix DNA-binding domain"/>
    <property type="match status" value="1"/>
</dbReference>
<dbReference type="Proteomes" id="UP001144612">
    <property type="component" value="Unassembled WGS sequence"/>
</dbReference>
<dbReference type="InterPro" id="IPR036388">
    <property type="entry name" value="WH-like_DNA-bd_sf"/>
</dbReference>